<evidence type="ECO:0000313" key="2">
    <source>
        <dbReference type="Proteomes" id="UP000053584"/>
    </source>
</evidence>
<dbReference type="AlphaFoldDB" id="A0A093HKF2"/>
<sequence>ETPLFTLDCSGLFISCDSESDIAVYIQTELPANFGPKYGNDLEALQIHLCIFVPSLRLRANAIWKHHFLTLQRKQLPQQTRKGEEGLQ</sequence>
<name>A0A093HKF2_STRCA</name>
<feature type="non-terminal residue" evidence="1">
    <location>
        <position position="1"/>
    </location>
</feature>
<protein>
    <submittedName>
        <fullName evidence="1">Uncharacterized protein</fullName>
    </submittedName>
</protein>
<accession>A0A093HKF2</accession>
<reference evidence="1 2" key="1">
    <citation type="submission" date="2014-04" db="EMBL/GenBank/DDBJ databases">
        <title>Genome evolution of avian class.</title>
        <authorList>
            <person name="Zhang G."/>
            <person name="Li C."/>
        </authorList>
    </citation>
    <scope>NUCLEOTIDE SEQUENCE [LARGE SCALE GENOMIC DNA]</scope>
    <source>
        <strain evidence="1">BGI_N308</strain>
    </source>
</reference>
<organism evidence="1 2">
    <name type="scientific">Struthio camelus australis</name>
    <dbReference type="NCBI Taxonomy" id="441894"/>
    <lineage>
        <taxon>Eukaryota</taxon>
        <taxon>Metazoa</taxon>
        <taxon>Chordata</taxon>
        <taxon>Craniata</taxon>
        <taxon>Vertebrata</taxon>
        <taxon>Euteleostomi</taxon>
        <taxon>Archelosauria</taxon>
        <taxon>Archosauria</taxon>
        <taxon>Dinosauria</taxon>
        <taxon>Saurischia</taxon>
        <taxon>Theropoda</taxon>
        <taxon>Coelurosauria</taxon>
        <taxon>Aves</taxon>
        <taxon>Palaeognathae</taxon>
        <taxon>Struthioniformes</taxon>
        <taxon>Struthionidae</taxon>
        <taxon>Struthio</taxon>
    </lineage>
</organism>
<dbReference type="Proteomes" id="UP000053584">
    <property type="component" value="Unassembled WGS sequence"/>
</dbReference>
<proteinExistence type="predicted"/>
<gene>
    <name evidence="1" type="ORF">N308_04008</name>
</gene>
<evidence type="ECO:0000313" key="1">
    <source>
        <dbReference type="EMBL" id="KFV83143.1"/>
    </source>
</evidence>
<keyword evidence="2" id="KW-1185">Reference proteome</keyword>
<feature type="non-terminal residue" evidence="1">
    <location>
        <position position="88"/>
    </location>
</feature>
<dbReference type="EMBL" id="KL206526">
    <property type="protein sequence ID" value="KFV83143.1"/>
    <property type="molecule type" value="Genomic_DNA"/>
</dbReference>